<dbReference type="AlphaFoldDB" id="A0A398BFD2"/>
<protein>
    <recommendedName>
        <fullName evidence="3">ATP-grasp domain-containing protein</fullName>
    </recommendedName>
</protein>
<sequence length="94" mass="10721">MQTGFKVMERIIEKGYIGIAGFEVLISGRKHYFIDLNVRFNGSTSSLLLHDSILNKYGKPKMRFCNLEWTDLIPVLDHYLTAGQFVPLSLLDAD</sequence>
<gene>
    <name evidence="1" type="ORF">D1970_02070</name>
</gene>
<dbReference type="PANTHER" id="PTHR37018">
    <property type="entry name" value="CULTURE SPECIFIC PROTEIN, PUTATIVE (AFU_ORTHOLOGUE AFUA_2G00130)-RELATED"/>
    <property type="match status" value="1"/>
</dbReference>
<name>A0A398BFD2_9BACI</name>
<accession>A0A398BFD2</accession>
<comment type="caution">
    <text evidence="1">The sequence shown here is derived from an EMBL/GenBank/DDBJ whole genome shotgun (WGS) entry which is preliminary data.</text>
</comment>
<keyword evidence="2" id="KW-1185">Reference proteome</keyword>
<evidence type="ECO:0008006" key="3">
    <source>
        <dbReference type="Google" id="ProtNLM"/>
    </source>
</evidence>
<proteinExistence type="predicted"/>
<dbReference type="InterPro" id="IPR053269">
    <property type="entry name" value="Asp-Met_ligase"/>
</dbReference>
<evidence type="ECO:0000313" key="1">
    <source>
        <dbReference type="EMBL" id="RID88304.1"/>
    </source>
</evidence>
<dbReference type="Proteomes" id="UP000265816">
    <property type="component" value="Unassembled WGS sequence"/>
</dbReference>
<dbReference type="SUPFAM" id="SSF56059">
    <property type="entry name" value="Glutathione synthetase ATP-binding domain-like"/>
    <property type="match status" value="1"/>
</dbReference>
<dbReference type="PANTHER" id="PTHR37018:SF1">
    <property type="entry name" value="CULTURE SPECIFIC PROTEIN, PUTATIVE (AFU_ORTHOLOGUE AFUA_2G00130)-RELATED"/>
    <property type="match status" value="1"/>
</dbReference>
<organism evidence="1 2">
    <name type="scientific">Mesobacillus zeae</name>
    <dbReference type="NCBI Taxonomy" id="1917180"/>
    <lineage>
        <taxon>Bacteria</taxon>
        <taxon>Bacillati</taxon>
        <taxon>Bacillota</taxon>
        <taxon>Bacilli</taxon>
        <taxon>Bacillales</taxon>
        <taxon>Bacillaceae</taxon>
        <taxon>Mesobacillus</taxon>
    </lineage>
</organism>
<evidence type="ECO:0000313" key="2">
    <source>
        <dbReference type="Proteomes" id="UP000265816"/>
    </source>
</evidence>
<dbReference type="EMBL" id="QWVT01000007">
    <property type="protein sequence ID" value="RID88304.1"/>
    <property type="molecule type" value="Genomic_DNA"/>
</dbReference>
<reference evidence="1 2" key="1">
    <citation type="submission" date="2018-08" db="EMBL/GenBank/DDBJ databases">
        <title>Bacillus jemisoniae sp. nov., Bacillus chryseoplanitiae sp. nov., Bacillus resnikiae sp. nov., and Bacillus frankliniae sp. nov., isolated from Viking spacecraft and associated surfaces.</title>
        <authorList>
            <person name="Seuylemezian A."/>
            <person name="Vaishampayan P."/>
        </authorList>
    </citation>
    <scope>NUCLEOTIDE SEQUENCE [LARGE SCALE GENOMIC DNA]</scope>
    <source>
        <strain evidence="1 2">JJ-247</strain>
    </source>
</reference>